<protein>
    <submittedName>
        <fullName evidence="4">Heparan-alpha-glucosaminide N-acetyltransferase domain-containing protein</fullName>
    </submittedName>
</protein>
<feature type="domain" description="Heparan-alpha-glucosaminide N-acetyltransferase catalytic" evidence="3">
    <location>
        <begin position="39"/>
        <end position="241"/>
    </location>
</feature>
<feature type="compositionally biased region" description="Pro residues" evidence="1">
    <location>
        <begin position="8"/>
        <end position="17"/>
    </location>
</feature>
<dbReference type="InterPro" id="IPR052529">
    <property type="entry name" value="Bact_Transport_Assoc"/>
</dbReference>
<evidence type="ECO:0000256" key="1">
    <source>
        <dbReference type="SAM" id="MobiDB-lite"/>
    </source>
</evidence>
<dbReference type="Pfam" id="PF07786">
    <property type="entry name" value="HGSNAT_cat"/>
    <property type="match status" value="1"/>
</dbReference>
<feature type="transmembrane region" description="Helical" evidence="2">
    <location>
        <begin position="76"/>
        <end position="99"/>
    </location>
</feature>
<evidence type="ECO:0000313" key="4">
    <source>
        <dbReference type="EMBL" id="MEK6466452.1"/>
    </source>
</evidence>
<dbReference type="InterPro" id="IPR012429">
    <property type="entry name" value="HGSNAT_cat"/>
</dbReference>
<keyword evidence="5" id="KW-1185">Reference proteome</keyword>
<feature type="transmembrane region" description="Helical" evidence="2">
    <location>
        <begin position="111"/>
        <end position="128"/>
    </location>
</feature>
<accession>A0ABU9AKQ7</accession>
<keyword evidence="2" id="KW-1133">Transmembrane helix</keyword>
<sequence>MTTTDRAPVPPSTPPAGPDRGSWPRGRHRPGRHRPGRARVAGVDAARGLAVLGMIVAHVAVAAGSSWLVQAVNGRAAVLFAVLGGVSLALMAAPVLAAPSARNRVWLRRRIAVRGLLLVVLGLLLAEVSSGPMVILVVYGVLCWLLLPVLFAPARALAVAAAVGAVAGPLLSWVLRARFGSPADADGRTVLGATVHLSDLTSPAGLVHALDTVLLSGAYPVLTWMPFLLLGMAVGRLDLRTAGTRLVAGGAAGAVLGYGGSWLALDVLGGRDALLASVAPVADRLGVPAELALQLLGGSALGTVATTTPAWLLAATPHSGSPFDVVGAAGVAVAVLGLCLLTARYGGRLLAPLTATGALALTLYAGHIALLASLGGWPQTAPWAATALVAVLAVASAWAWRGLAGRGPLEALVHSVSVRAAGSPPTVGDRGSDRAPMPGGATPREAGDMDSTTPGRAADTIGYRGSSGPERGEAR</sequence>
<feature type="transmembrane region" description="Helical" evidence="2">
    <location>
        <begin position="156"/>
        <end position="175"/>
    </location>
</feature>
<evidence type="ECO:0000256" key="2">
    <source>
        <dbReference type="SAM" id="Phobius"/>
    </source>
</evidence>
<evidence type="ECO:0000259" key="3">
    <source>
        <dbReference type="Pfam" id="PF07786"/>
    </source>
</evidence>
<feature type="transmembrane region" description="Helical" evidence="2">
    <location>
        <begin position="246"/>
        <end position="265"/>
    </location>
</feature>
<organism evidence="4 5">
    <name type="scientific">Pseudonocardia alni subsp. carboxydivorans</name>
    <dbReference type="NCBI Taxonomy" id="415010"/>
    <lineage>
        <taxon>Bacteria</taxon>
        <taxon>Bacillati</taxon>
        <taxon>Actinomycetota</taxon>
        <taxon>Actinomycetes</taxon>
        <taxon>Pseudonocardiales</taxon>
        <taxon>Pseudonocardiaceae</taxon>
        <taxon>Pseudonocardia</taxon>
    </lineage>
</organism>
<feature type="transmembrane region" description="Helical" evidence="2">
    <location>
        <begin position="49"/>
        <end position="70"/>
    </location>
</feature>
<proteinExistence type="predicted"/>
<feature type="region of interest" description="Disordered" evidence="1">
    <location>
        <begin position="422"/>
        <end position="475"/>
    </location>
</feature>
<dbReference type="EMBL" id="JBBPIX010000013">
    <property type="protein sequence ID" value="MEK6466452.1"/>
    <property type="molecule type" value="Genomic_DNA"/>
</dbReference>
<reference evidence="4 5" key="1">
    <citation type="submission" date="2024-03" db="EMBL/GenBank/DDBJ databases">
        <title>Draft genome sequence of Pseudonocardia carboxydivorans JCM 14827.</title>
        <authorList>
            <person name="Duangmal K."/>
        </authorList>
    </citation>
    <scope>NUCLEOTIDE SEQUENCE [LARGE SCALE GENOMIC DNA]</scope>
    <source>
        <strain evidence="4 5">JCM 14827</strain>
    </source>
</reference>
<name>A0ABU9AKQ7_PSEA5</name>
<feature type="region of interest" description="Disordered" evidence="1">
    <location>
        <begin position="1"/>
        <end position="36"/>
    </location>
</feature>
<comment type="caution">
    <text evidence="4">The sequence shown here is derived from an EMBL/GenBank/DDBJ whole genome shotgun (WGS) entry which is preliminary data.</text>
</comment>
<dbReference type="RefSeq" id="WP_346109226.1">
    <property type="nucleotide sequence ID" value="NZ_BAAAOD010000128.1"/>
</dbReference>
<feature type="transmembrane region" description="Helical" evidence="2">
    <location>
        <begin position="380"/>
        <end position="400"/>
    </location>
</feature>
<feature type="compositionally biased region" description="Basic residues" evidence="1">
    <location>
        <begin position="25"/>
        <end position="36"/>
    </location>
</feature>
<feature type="transmembrane region" description="Helical" evidence="2">
    <location>
        <begin position="325"/>
        <end position="343"/>
    </location>
</feature>
<feature type="transmembrane region" description="Helical" evidence="2">
    <location>
        <begin position="350"/>
        <end position="374"/>
    </location>
</feature>
<keyword evidence="2" id="KW-0812">Transmembrane</keyword>
<feature type="transmembrane region" description="Helical" evidence="2">
    <location>
        <begin position="134"/>
        <end position="151"/>
    </location>
</feature>
<keyword evidence="2" id="KW-0472">Membrane</keyword>
<feature type="transmembrane region" description="Helical" evidence="2">
    <location>
        <begin position="213"/>
        <end position="234"/>
    </location>
</feature>
<dbReference type="Proteomes" id="UP001367513">
    <property type="component" value="Unassembled WGS sequence"/>
</dbReference>
<dbReference type="PANTHER" id="PTHR30590">
    <property type="entry name" value="INNER MEMBRANE PROTEIN"/>
    <property type="match status" value="1"/>
</dbReference>
<gene>
    <name evidence="4" type="ORF">WG925_22130</name>
</gene>
<dbReference type="PANTHER" id="PTHR30590:SF3">
    <property type="entry name" value="HYPOTHETICAL MEMBRANE SPANNING PROTEIN"/>
    <property type="match status" value="1"/>
</dbReference>
<evidence type="ECO:0000313" key="5">
    <source>
        <dbReference type="Proteomes" id="UP001367513"/>
    </source>
</evidence>